<evidence type="ECO:0000313" key="2">
    <source>
        <dbReference type="Proteomes" id="UP000324222"/>
    </source>
</evidence>
<gene>
    <name evidence="1" type="ORF">E2C01_039418</name>
</gene>
<protein>
    <submittedName>
        <fullName evidence="1">Uncharacterized protein</fullName>
    </submittedName>
</protein>
<organism evidence="1 2">
    <name type="scientific">Portunus trituberculatus</name>
    <name type="common">Swimming crab</name>
    <name type="synonym">Neptunus trituberculatus</name>
    <dbReference type="NCBI Taxonomy" id="210409"/>
    <lineage>
        <taxon>Eukaryota</taxon>
        <taxon>Metazoa</taxon>
        <taxon>Ecdysozoa</taxon>
        <taxon>Arthropoda</taxon>
        <taxon>Crustacea</taxon>
        <taxon>Multicrustacea</taxon>
        <taxon>Malacostraca</taxon>
        <taxon>Eumalacostraca</taxon>
        <taxon>Eucarida</taxon>
        <taxon>Decapoda</taxon>
        <taxon>Pleocyemata</taxon>
        <taxon>Brachyura</taxon>
        <taxon>Eubrachyura</taxon>
        <taxon>Portunoidea</taxon>
        <taxon>Portunidae</taxon>
        <taxon>Portuninae</taxon>
        <taxon>Portunus</taxon>
    </lineage>
</organism>
<evidence type="ECO:0000313" key="1">
    <source>
        <dbReference type="EMBL" id="MPC45712.1"/>
    </source>
</evidence>
<reference evidence="1 2" key="1">
    <citation type="submission" date="2019-05" db="EMBL/GenBank/DDBJ databases">
        <title>Another draft genome of Portunus trituberculatus and its Hox gene families provides insights of decapod evolution.</title>
        <authorList>
            <person name="Jeong J.-H."/>
            <person name="Song I."/>
            <person name="Kim S."/>
            <person name="Choi T."/>
            <person name="Kim D."/>
            <person name="Ryu S."/>
            <person name="Kim W."/>
        </authorList>
    </citation>
    <scope>NUCLEOTIDE SEQUENCE [LARGE SCALE GENOMIC DNA]</scope>
    <source>
        <tissue evidence="1">Muscle</tissue>
    </source>
</reference>
<sequence length="213" mass="23486">MRFIVPLRRLRSPSPLLQWDPFGPGVLAVANPMAVVDLAREVVCSPVPVGTCLQQHWREWMEVGAGEWVVKTALWVCPPLSPPLLLAGPIEFVSYAEGSDHLIPSQRKQYLGMVLDSVRALVFPSPERISRFLSVAQNFLEDRTPTVSLWRSLLGHLASLERLVPGGRQHNNTTIGHYKEKMKIGLKMARSDYGLAHGCLGACDTGRGQALTG</sequence>
<dbReference type="Proteomes" id="UP000324222">
    <property type="component" value="Unassembled WGS sequence"/>
</dbReference>
<proteinExistence type="predicted"/>
<dbReference type="EMBL" id="VSRR010006858">
    <property type="protein sequence ID" value="MPC45712.1"/>
    <property type="molecule type" value="Genomic_DNA"/>
</dbReference>
<name>A0A5B7FGT3_PORTR</name>
<keyword evidence="2" id="KW-1185">Reference proteome</keyword>
<accession>A0A5B7FGT3</accession>
<comment type="caution">
    <text evidence="1">The sequence shown here is derived from an EMBL/GenBank/DDBJ whole genome shotgun (WGS) entry which is preliminary data.</text>
</comment>
<dbReference type="AlphaFoldDB" id="A0A5B7FGT3"/>